<dbReference type="Proteomes" id="UP000019335">
    <property type="component" value="Chromosome 2"/>
</dbReference>
<protein>
    <submittedName>
        <fullName evidence="1">Uncharacterized protein</fullName>
    </submittedName>
</protein>
<accession>W7UAP2</accession>
<evidence type="ECO:0000313" key="1">
    <source>
        <dbReference type="EMBL" id="EWM29999.1"/>
    </source>
</evidence>
<dbReference type="EMBL" id="AZIL01000087">
    <property type="protein sequence ID" value="EWM29999.1"/>
    <property type="molecule type" value="Genomic_DNA"/>
</dbReference>
<dbReference type="OrthoDB" id="417952at2759"/>
<dbReference type="AlphaFoldDB" id="W7UAP2"/>
<gene>
    <name evidence="1" type="ORF">Naga_100379g1</name>
</gene>
<name>W7UAP2_9STRA</name>
<reference evidence="1 2" key="1">
    <citation type="journal article" date="2014" name="Mol. Plant">
        <title>Chromosome Scale Genome Assembly and Transcriptome Profiling of Nannochloropsis gaditana in Nitrogen Depletion.</title>
        <authorList>
            <person name="Corteggiani Carpinelli E."/>
            <person name="Telatin A."/>
            <person name="Vitulo N."/>
            <person name="Forcato C."/>
            <person name="D'Angelo M."/>
            <person name="Schiavon R."/>
            <person name="Vezzi A."/>
            <person name="Giacometti G.M."/>
            <person name="Morosinotto T."/>
            <person name="Valle G."/>
        </authorList>
    </citation>
    <scope>NUCLEOTIDE SEQUENCE [LARGE SCALE GENOMIC DNA]</scope>
    <source>
        <strain evidence="1 2">B-31</strain>
    </source>
</reference>
<comment type="caution">
    <text evidence="1">The sequence shown here is derived from an EMBL/GenBank/DDBJ whole genome shotgun (WGS) entry which is preliminary data.</text>
</comment>
<evidence type="ECO:0000313" key="2">
    <source>
        <dbReference type="Proteomes" id="UP000019335"/>
    </source>
</evidence>
<sequence length="94" mass="10708">MARLNRERAAQDPSMDREPTLHFVEDRVETLEKVCGDPRLQNVQLYLADWGYTTDAARERAMLNPRIRILQLADFACMCQALGAREGEAGEEGR</sequence>
<keyword evidence="2" id="KW-1185">Reference proteome</keyword>
<proteinExistence type="predicted"/>
<organism evidence="1 2">
    <name type="scientific">Nannochloropsis gaditana</name>
    <dbReference type="NCBI Taxonomy" id="72520"/>
    <lineage>
        <taxon>Eukaryota</taxon>
        <taxon>Sar</taxon>
        <taxon>Stramenopiles</taxon>
        <taxon>Ochrophyta</taxon>
        <taxon>Eustigmatophyceae</taxon>
        <taxon>Eustigmatales</taxon>
        <taxon>Monodopsidaceae</taxon>
        <taxon>Nannochloropsis</taxon>
    </lineage>
</organism>